<dbReference type="AlphaFoldDB" id="A0A2A4JF52"/>
<dbReference type="GO" id="GO:0008270">
    <property type="term" value="F:zinc ion binding"/>
    <property type="evidence" value="ECO:0007669"/>
    <property type="project" value="UniProtKB-KW"/>
</dbReference>
<dbReference type="PROSITE" id="PS50158">
    <property type="entry name" value="ZF_CCHC"/>
    <property type="match status" value="1"/>
</dbReference>
<sequence>MMADKDKKTQDVKNVYAAIQQPAPLQGQGNVAHNWREWKVAFDYFLIASGKSSAPSEDKCALFMHVIGKYGREIFDELDIKESEKTSYEVLSKKFSDYCDPKNNVNFERHTFFETYQNDNNFEKFLGLLNAKSKYCEFGSLRSSLILTQLIRGLKDNHMRERLLAKTSLTLEEASQICRAVERAGQQAAVCLPNKTVSEPSTAAVEQLRRAGGRYDTWNSSAHVDGGGLRQKSGSVSGSNTRNNRERGRKLFTARQRNYQQRECDRCGYVHIVEGRCPASNVKCYRCDKVGHFVKCCRSRLVREVIEEVDSDQDDEMDCNNVALTPLLCHLKVLESQDLV</sequence>
<feature type="domain" description="CCHC-type" evidence="3">
    <location>
        <begin position="283"/>
        <end position="299"/>
    </location>
</feature>
<dbReference type="GO" id="GO:0003676">
    <property type="term" value="F:nucleic acid binding"/>
    <property type="evidence" value="ECO:0007669"/>
    <property type="project" value="InterPro"/>
</dbReference>
<dbReference type="SUPFAM" id="SSF57756">
    <property type="entry name" value="Retrovirus zinc finger-like domains"/>
    <property type="match status" value="1"/>
</dbReference>
<protein>
    <recommendedName>
        <fullName evidence="3">CCHC-type domain-containing protein</fullName>
    </recommendedName>
</protein>
<comment type="caution">
    <text evidence="4">The sequence shown here is derived from an EMBL/GenBank/DDBJ whole genome shotgun (WGS) entry which is preliminary data.</text>
</comment>
<dbReference type="EMBL" id="NWSH01001694">
    <property type="protein sequence ID" value="PCG70406.1"/>
    <property type="molecule type" value="Genomic_DNA"/>
</dbReference>
<proteinExistence type="predicted"/>
<dbReference type="PANTHER" id="PTHR33198">
    <property type="entry name" value="ANK_REP_REGION DOMAIN-CONTAINING PROTEIN-RELATED"/>
    <property type="match status" value="1"/>
</dbReference>
<reference evidence="4" key="1">
    <citation type="submission" date="2017-09" db="EMBL/GenBank/DDBJ databases">
        <title>Contemporary evolution of a Lepidopteran species, Heliothis virescens, in response to modern agricultural practices.</title>
        <authorList>
            <person name="Fritz M.L."/>
            <person name="Deyonke A.M."/>
            <person name="Papanicolaou A."/>
            <person name="Micinski S."/>
            <person name="Westbrook J."/>
            <person name="Gould F."/>
        </authorList>
    </citation>
    <scope>NUCLEOTIDE SEQUENCE [LARGE SCALE GENOMIC DNA]</scope>
    <source>
        <strain evidence="4">HvINT-</strain>
        <tissue evidence="4">Whole body</tissue>
    </source>
</reference>
<feature type="region of interest" description="Disordered" evidence="2">
    <location>
        <begin position="222"/>
        <end position="246"/>
    </location>
</feature>
<dbReference type="Gene3D" id="4.10.60.10">
    <property type="entry name" value="Zinc finger, CCHC-type"/>
    <property type="match status" value="1"/>
</dbReference>
<gene>
    <name evidence="4" type="ORF">B5V51_3023</name>
</gene>
<dbReference type="PANTHER" id="PTHR33198:SF20">
    <property type="entry name" value="RETROTRANSPOSON GAG DOMAIN-CONTAINING PROTEIN"/>
    <property type="match status" value="1"/>
</dbReference>
<evidence type="ECO:0000259" key="3">
    <source>
        <dbReference type="PROSITE" id="PS50158"/>
    </source>
</evidence>
<evidence type="ECO:0000256" key="2">
    <source>
        <dbReference type="SAM" id="MobiDB-lite"/>
    </source>
</evidence>
<evidence type="ECO:0000313" key="4">
    <source>
        <dbReference type="EMBL" id="PCG70406.1"/>
    </source>
</evidence>
<accession>A0A2A4JF52</accession>
<dbReference type="InterPro" id="IPR036875">
    <property type="entry name" value="Znf_CCHC_sf"/>
</dbReference>
<keyword evidence="1" id="KW-0863">Zinc-finger</keyword>
<organism evidence="4">
    <name type="scientific">Heliothis virescens</name>
    <name type="common">Tobacco budworm moth</name>
    <dbReference type="NCBI Taxonomy" id="7102"/>
    <lineage>
        <taxon>Eukaryota</taxon>
        <taxon>Metazoa</taxon>
        <taxon>Ecdysozoa</taxon>
        <taxon>Arthropoda</taxon>
        <taxon>Hexapoda</taxon>
        <taxon>Insecta</taxon>
        <taxon>Pterygota</taxon>
        <taxon>Neoptera</taxon>
        <taxon>Endopterygota</taxon>
        <taxon>Lepidoptera</taxon>
        <taxon>Glossata</taxon>
        <taxon>Ditrysia</taxon>
        <taxon>Noctuoidea</taxon>
        <taxon>Noctuidae</taxon>
        <taxon>Heliothinae</taxon>
        <taxon>Heliothis</taxon>
    </lineage>
</organism>
<keyword evidence="1" id="KW-0862">Zinc</keyword>
<name>A0A2A4JF52_HELVI</name>
<feature type="compositionally biased region" description="Polar residues" evidence="2">
    <location>
        <begin position="232"/>
        <end position="242"/>
    </location>
</feature>
<dbReference type="InterPro" id="IPR001878">
    <property type="entry name" value="Znf_CCHC"/>
</dbReference>
<keyword evidence="1" id="KW-0479">Metal-binding</keyword>
<evidence type="ECO:0000256" key="1">
    <source>
        <dbReference type="PROSITE-ProRule" id="PRU00047"/>
    </source>
</evidence>
<dbReference type="STRING" id="7102.A0A2A4JF52"/>